<evidence type="ECO:0000313" key="2">
    <source>
        <dbReference type="Proteomes" id="UP000198546"/>
    </source>
</evidence>
<dbReference type="Proteomes" id="UP000198546">
    <property type="component" value="Chromosome i"/>
</dbReference>
<dbReference type="EMBL" id="LT629688">
    <property type="protein sequence ID" value="SDE45892.1"/>
    <property type="molecule type" value="Genomic_DNA"/>
</dbReference>
<keyword evidence="2" id="KW-1185">Reference proteome</keyword>
<protein>
    <submittedName>
        <fullName evidence="1">Uncharacterized protein</fullName>
    </submittedName>
</protein>
<organism evidence="1 2">
    <name type="scientific">Auraticoccus monumenti</name>
    <dbReference type="NCBI Taxonomy" id="675864"/>
    <lineage>
        <taxon>Bacteria</taxon>
        <taxon>Bacillati</taxon>
        <taxon>Actinomycetota</taxon>
        <taxon>Actinomycetes</taxon>
        <taxon>Propionibacteriales</taxon>
        <taxon>Propionibacteriaceae</taxon>
        <taxon>Auraticoccus</taxon>
    </lineage>
</organism>
<reference evidence="1 2" key="1">
    <citation type="submission" date="2016-10" db="EMBL/GenBank/DDBJ databases">
        <authorList>
            <person name="de Groot N.N."/>
        </authorList>
    </citation>
    <scope>NUCLEOTIDE SEQUENCE [LARGE SCALE GENOMIC DNA]</scope>
    <source>
        <strain evidence="1 2">MON 2.2</strain>
    </source>
</reference>
<dbReference type="RefSeq" id="WP_090595252.1">
    <property type="nucleotide sequence ID" value="NZ_LT629688.1"/>
</dbReference>
<name>A0A1G7D2S4_9ACTN</name>
<gene>
    <name evidence="1" type="ORF">SAMN04489747_3472</name>
</gene>
<evidence type="ECO:0000313" key="1">
    <source>
        <dbReference type="EMBL" id="SDE45892.1"/>
    </source>
</evidence>
<sequence length="131" mass="13923">MTTPPWISADRAVAPVSVRDDARQGGESLGAALLGVTPSLVPTAPAQLDEHSIPASLPRLPWRRLVTRVAAGDVDAVATDLWDRLTVFAGRGATSPGSVAALREWRRVTVLDLMTQLIDRAAADYPTTPES</sequence>
<dbReference type="AlphaFoldDB" id="A0A1G7D2S4"/>
<accession>A0A1G7D2S4</accession>
<proteinExistence type="predicted"/>